<evidence type="ECO:0000256" key="11">
    <source>
        <dbReference type="ARBA" id="ARBA00038905"/>
    </source>
</evidence>
<dbReference type="Gene3D" id="3.90.79.10">
    <property type="entry name" value="Nucleoside Triphosphate Pyrophosphohydrolase"/>
    <property type="match status" value="1"/>
</dbReference>
<dbReference type="GO" id="GO:0044716">
    <property type="term" value="F:8-oxo-GDP phosphatase activity"/>
    <property type="evidence" value="ECO:0007669"/>
    <property type="project" value="TreeGrafter"/>
</dbReference>
<keyword evidence="7" id="KW-0378">Hydrolase</keyword>
<evidence type="ECO:0000256" key="7">
    <source>
        <dbReference type="ARBA" id="ARBA00022801"/>
    </source>
</evidence>
<comment type="catalytic activity">
    <reaction evidence="10">
        <text>8-oxo-dGTP + H2O = 8-oxo-dGMP + diphosphate + H(+)</text>
        <dbReference type="Rhea" id="RHEA:31575"/>
        <dbReference type="ChEBI" id="CHEBI:15377"/>
        <dbReference type="ChEBI" id="CHEBI:15378"/>
        <dbReference type="ChEBI" id="CHEBI:33019"/>
        <dbReference type="ChEBI" id="CHEBI:63224"/>
        <dbReference type="ChEBI" id="CHEBI:77896"/>
        <dbReference type="EC" id="3.6.1.55"/>
    </reaction>
</comment>
<comment type="similarity">
    <text evidence="2">Belongs to the Nudix hydrolase family.</text>
</comment>
<protein>
    <recommendedName>
        <fullName evidence="11">8-oxo-dGTP diphosphatase</fullName>
        <ecNumber evidence="11">3.6.1.55</ecNumber>
    </recommendedName>
</protein>
<sequence length="283" mass="30777">MPILRSTFSTPAPPRAVAGALLDAELARRVAALVADMTVPTEANGFLASGDEVDFAIRLLPGIRLRTRVLRIGTDGMSTTLVAGPLPRLRHKVEITETAHGSRVDESLEWVSPLGLLGWLIDSVAARRLASRVLRERVRALRARSEELAAAPVVVGAALVRDRELLAQQRSYPAEHAGQWELPGGRVEPGETDKAALVRECREELGVEIVAGEQIGPDIPLHNGMVLRVLSATLADPNAEPVAHDHHAVRWLRAPDLGTVPWLPADRVLVHDLRQLLTRQRSA</sequence>
<dbReference type="RefSeq" id="WP_229686094.1">
    <property type="nucleotide sequence ID" value="NZ_BMMK01000003.1"/>
</dbReference>
<comment type="cofactor">
    <cofactor evidence="1">
        <name>Mg(2+)</name>
        <dbReference type="ChEBI" id="CHEBI:18420"/>
    </cofactor>
</comment>
<reference evidence="13" key="2">
    <citation type="submission" date="2020-09" db="EMBL/GenBank/DDBJ databases">
        <authorList>
            <person name="Sun Q."/>
            <person name="Zhou Y."/>
        </authorList>
    </citation>
    <scope>NUCLEOTIDE SEQUENCE</scope>
    <source>
        <strain evidence="13">CGMCC 4.5737</strain>
    </source>
</reference>
<dbReference type="PROSITE" id="PS51462">
    <property type="entry name" value="NUDIX"/>
    <property type="match status" value="1"/>
</dbReference>
<dbReference type="GO" id="GO:0035539">
    <property type="term" value="F:8-oxo-7,8-dihydrodeoxyguanosine triphosphate pyrophosphatase activity"/>
    <property type="evidence" value="ECO:0007669"/>
    <property type="project" value="UniProtKB-EC"/>
</dbReference>
<dbReference type="PANTHER" id="PTHR47707">
    <property type="entry name" value="8-OXO-DGTP DIPHOSPHATASE"/>
    <property type="match status" value="1"/>
</dbReference>
<evidence type="ECO:0000256" key="9">
    <source>
        <dbReference type="ARBA" id="ARBA00023204"/>
    </source>
</evidence>
<evidence type="ECO:0000256" key="5">
    <source>
        <dbReference type="ARBA" id="ARBA00022723"/>
    </source>
</evidence>
<dbReference type="GO" id="GO:0006260">
    <property type="term" value="P:DNA replication"/>
    <property type="evidence" value="ECO:0007669"/>
    <property type="project" value="UniProtKB-KW"/>
</dbReference>
<dbReference type="CDD" id="cd03425">
    <property type="entry name" value="NUDIX_MutT_NudA_like"/>
    <property type="match status" value="1"/>
</dbReference>
<organism evidence="13 14">
    <name type="scientific">Longimycelium tulufanense</name>
    <dbReference type="NCBI Taxonomy" id="907463"/>
    <lineage>
        <taxon>Bacteria</taxon>
        <taxon>Bacillati</taxon>
        <taxon>Actinomycetota</taxon>
        <taxon>Actinomycetes</taxon>
        <taxon>Pseudonocardiales</taxon>
        <taxon>Pseudonocardiaceae</taxon>
        <taxon>Longimycelium</taxon>
    </lineage>
</organism>
<dbReference type="Proteomes" id="UP000637578">
    <property type="component" value="Unassembled WGS sequence"/>
</dbReference>
<evidence type="ECO:0000313" key="14">
    <source>
        <dbReference type="Proteomes" id="UP000637578"/>
    </source>
</evidence>
<evidence type="ECO:0000256" key="1">
    <source>
        <dbReference type="ARBA" id="ARBA00001946"/>
    </source>
</evidence>
<evidence type="ECO:0000259" key="12">
    <source>
        <dbReference type="PROSITE" id="PS51462"/>
    </source>
</evidence>
<keyword evidence="14" id="KW-1185">Reference proteome</keyword>
<evidence type="ECO:0000256" key="6">
    <source>
        <dbReference type="ARBA" id="ARBA00022763"/>
    </source>
</evidence>
<dbReference type="InterPro" id="IPR020476">
    <property type="entry name" value="Nudix_hydrolase"/>
</dbReference>
<keyword evidence="4" id="KW-0235">DNA replication</keyword>
<dbReference type="GO" id="GO:0046872">
    <property type="term" value="F:metal ion binding"/>
    <property type="evidence" value="ECO:0007669"/>
    <property type="project" value="UniProtKB-KW"/>
</dbReference>
<proteinExistence type="inferred from homology"/>
<dbReference type="EC" id="3.6.1.55" evidence="11"/>
<evidence type="ECO:0000256" key="2">
    <source>
        <dbReference type="ARBA" id="ARBA00005582"/>
    </source>
</evidence>
<dbReference type="AlphaFoldDB" id="A0A8J3C6R9"/>
<reference evidence="13" key="1">
    <citation type="journal article" date="2014" name="Int. J. Syst. Evol. Microbiol.">
        <title>Complete genome sequence of Corynebacterium casei LMG S-19264T (=DSM 44701T), isolated from a smear-ripened cheese.</title>
        <authorList>
            <consortium name="US DOE Joint Genome Institute (JGI-PGF)"/>
            <person name="Walter F."/>
            <person name="Albersmeier A."/>
            <person name="Kalinowski J."/>
            <person name="Ruckert C."/>
        </authorList>
    </citation>
    <scope>NUCLEOTIDE SEQUENCE</scope>
    <source>
        <strain evidence="13">CGMCC 4.5737</strain>
    </source>
</reference>
<comment type="caution">
    <text evidence="13">The sequence shown here is derived from an EMBL/GenBank/DDBJ whole genome shotgun (WGS) entry which is preliminary data.</text>
</comment>
<dbReference type="InterPro" id="IPR015797">
    <property type="entry name" value="NUDIX_hydrolase-like_dom_sf"/>
</dbReference>
<dbReference type="SUPFAM" id="SSF55811">
    <property type="entry name" value="Nudix"/>
    <property type="match status" value="1"/>
</dbReference>
<dbReference type="Pfam" id="PF00293">
    <property type="entry name" value="NUDIX"/>
    <property type="match status" value="1"/>
</dbReference>
<keyword evidence="6" id="KW-0227">DNA damage</keyword>
<dbReference type="GO" id="GO:0044715">
    <property type="term" value="F:8-oxo-dGDP phosphatase activity"/>
    <property type="evidence" value="ECO:0007669"/>
    <property type="project" value="TreeGrafter"/>
</dbReference>
<keyword evidence="9" id="KW-0234">DNA repair</keyword>
<dbReference type="InterPro" id="IPR023393">
    <property type="entry name" value="START-like_dom_sf"/>
</dbReference>
<keyword evidence="8" id="KW-0460">Magnesium</keyword>
<keyword evidence="5" id="KW-0479">Metal-binding</keyword>
<evidence type="ECO:0000256" key="3">
    <source>
        <dbReference type="ARBA" id="ARBA00022457"/>
    </source>
</evidence>
<dbReference type="EMBL" id="BMMK01000003">
    <property type="protein sequence ID" value="GGM43124.1"/>
    <property type="molecule type" value="Genomic_DNA"/>
</dbReference>
<dbReference type="InterPro" id="IPR000086">
    <property type="entry name" value="NUDIX_hydrolase_dom"/>
</dbReference>
<dbReference type="SUPFAM" id="SSF55961">
    <property type="entry name" value="Bet v1-like"/>
    <property type="match status" value="1"/>
</dbReference>
<accession>A0A8J3C6R9</accession>
<dbReference type="GO" id="GO:0008413">
    <property type="term" value="F:8-oxo-7,8-dihydroguanosine triphosphate pyrophosphatase activity"/>
    <property type="evidence" value="ECO:0007669"/>
    <property type="project" value="TreeGrafter"/>
</dbReference>
<evidence type="ECO:0000256" key="8">
    <source>
        <dbReference type="ARBA" id="ARBA00022842"/>
    </source>
</evidence>
<dbReference type="GO" id="GO:0006281">
    <property type="term" value="P:DNA repair"/>
    <property type="evidence" value="ECO:0007669"/>
    <property type="project" value="UniProtKB-KW"/>
</dbReference>
<gene>
    <name evidence="13" type="ORF">GCM10012275_12620</name>
</gene>
<keyword evidence="3" id="KW-0515">Mutator protein</keyword>
<dbReference type="Gene3D" id="3.30.530.20">
    <property type="match status" value="1"/>
</dbReference>
<evidence type="ECO:0000313" key="13">
    <source>
        <dbReference type="EMBL" id="GGM43124.1"/>
    </source>
</evidence>
<dbReference type="InterPro" id="IPR047127">
    <property type="entry name" value="MutT-like"/>
</dbReference>
<dbReference type="PANTHER" id="PTHR47707:SF1">
    <property type="entry name" value="NUDIX HYDROLASE FAMILY PROTEIN"/>
    <property type="match status" value="1"/>
</dbReference>
<evidence type="ECO:0000256" key="10">
    <source>
        <dbReference type="ARBA" id="ARBA00035861"/>
    </source>
</evidence>
<dbReference type="PRINTS" id="PR00502">
    <property type="entry name" value="NUDIXFAMILY"/>
</dbReference>
<feature type="domain" description="Nudix hydrolase" evidence="12">
    <location>
        <begin position="150"/>
        <end position="277"/>
    </location>
</feature>
<evidence type="ECO:0000256" key="4">
    <source>
        <dbReference type="ARBA" id="ARBA00022705"/>
    </source>
</evidence>
<name>A0A8J3C6R9_9PSEU</name>